<sequence length="296" mass="33059">MADLHVPVMVDEVLEHLLDREDGIYADVTTGTGGHAEAILERIGPNGRLICLDQDPVALEIARGRLGNEDARVRFHRGNYAKLDGVLAAEGISGFDGILADIGLNSYTLARPEAGMSYQQDVPLDMAVDPDLPFSAAEYLLRVDEAALVDTFQEFGDLRRARLYARRIVERRRAEPIRTTGDLVRTVRDRDRQVDAGELSRIFQAIRVVVLDEMPRLEGLLDGIGDWLQPGGRFVIISYAGHEEKRLKRWMKGVTSPEGPFEALTRRPIGPTREEVGKNRRARSARLRAVRKRGEG</sequence>
<dbReference type="GO" id="GO:0005737">
    <property type="term" value="C:cytoplasm"/>
    <property type="evidence" value="ECO:0007669"/>
    <property type="project" value="UniProtKB-SubCell"/>
</dbReference>
<dbReference type="Pfam" id="PF01795">
    <property type="entry name" value="Methyltransf_5"/>
    <property type="match status" value="1"/>
</dbReference>
<feature type="binding site" evidence="6">
    <location>
        <position position="80"/>
    </location>
    <ligand>
        <name>S-adenosyl-L-methionine</name>
        <dbReference type="ChEBI" id="CHEBI:59789"/>
    </ligand>
</feature>
<dbReference type="PIRSF" id="PIRSF004486">
    <property type="entry name" value="MraW"/>
    <property type="match status" value="1"/>
</dbReference>
<dbReference type="SUPFAM" id="SSF81799">
    <property type="entry name" value="Putative methyltransferase TM0872, insert domain"/>
    <property type="match status" value="1"/>
</dbReference>
<dbReference type="NCBIfam" id="TIGR00006">
    <property type="entry name" value="16S rRNA (cytosine(1402)-N(4))-methyltransferase RsmH"/>
    <property type="match status" value="1"/>
</dbReference>
<comment type="subcellular location">
    <subcellularLocation>
        <location evidence="6">Cytoplasm</location>
    </subcellularLocation>
</comment>
<comment type="function">
    <text evidence="6">Specifically methylates the N4 position of cytidine in position 1402 (C1402) of 16S rRNA.</text>
</comment>
<keyword evidence="2 6" id="KW-0698">rRNA processing</keyword>
<comment type="caution">
    <text evidence="8">The sequence shown here is derived from an EMBL/GenBank/DDBJ whole genome shotgun (WGS) entry which is preliminary data.</text>
</comment>
<dbReference type="Gene3D" id="3.40.50.150">
    <property type="entry name" value="Vaccinia Virus protein VP39"/>
    <property type="match status" value="1"/>
</dbReference>
<keyword evidence="3 6" id="KW-0489">Methyltransferase</keyword>
<evidence type="ECO:0000256" key="6">
    <source>
        <dbReference type="HAMAP-Rule" id="MF_01007"/>
    </source>
</evidence>
<dbReference type="EC" id="2.1.1.199" evidence="6"/>
<dbReference type="InterPro" id="IPR023397">
    <property type="entry name" value="SAM-dep_MeTrfase_MraW_recog"/>
</dbReference>
<comment type="similarity">
    <text evidence="1 6">Belongs to the methyltransferase superfamily. RsmH family.</text>
</comment>
<evidence type="ECO:0000256" key="5">
    <source>
        <dbReference type="ARBA" id="ARBA00022691"/>
    </source>
</evidence>
<feature type="region of interest" description="Disordered" evidence="7">
    <location>
        <begin position="261"/>
        <end position="296"/>
    </location>
</feature>
<feature type="binding site" evidence="6">
    <location>
        <position position="101"/>
    </location>
    <ligand>
        <name>S-adenosyl-L-methionine</name>
        <dbReference type="ChEBI" id="CHEBI:59789"/>
    </ligand>
</feature>
<dbReference type="CDD" id="cd02440">
    <property type="entry name" value="AdoMet_MTases"/>
    <property type="match status" value="1"/>
</dbReference>
<protein>
    <recommendedName>
        <fullName evidence="6">Ribosomal RNA small subunit methyltransferase H</fullName>
        <ecNumber evidence="6">2.1.1.199</ecNumber>
    </recommendedName>
    <alternativeName>
        <fullName evidence="6">16S rRNA m(4)C1402 methyltransferase</fullName>
    </alternativeName>
    <alternativeName>
        <fullName evidence="6">rRNA (cytosine-N(4)-)-methyltransferase RsmH</fullName>
    </alternativeName>
</protein>
<dbReference type="InterPro" id="IPR002903">
    <property type="entry name" value="RsmH"/>
</dbReference>
<name>A0A956NF45_UNCEI</name>
<dbReference type="EMBL" id="JAGQHS010000063">
    <property type="protein sequence ID" value="MCA9756693.1"/>
    <property type="molecule type" value="Genomic_DNA"/>
</dbReference>
<accession>A0A956NF45</accession>
<evidence type="ECO:0000256" key="2">
    <source>
        <dbReference type="ARBA" id="ARBA00022552"/>
    </source>
</evidence>
<proteinExistence type="inferred from homology"/>
<dbReference type="InterPro" id="IPR029063">
    <property type="entry name" value="SAM-dependent_MTases_sf"/>
</dbReference>
<comment type="catalytic activity">
    <reaction evidence="6">
        <text>cytidine(1402) in 16S rRNA + S-adenosyl-L-methionine = N(4)-methylcytidine(1402) in 16S rRNA + S-adenosyl-L-homocysteine + H(+)</text>
        <dbReference type="Rhea" id="RHEA:42928"/>
        <dbReference type="Rhea" id="RHEA-COMP:10286"/>
        <dbReference type="Rhea" id="RHEA-COMP:10287"/>
        <dbReference type="ChEBI" id="CHEBI:15378"/>
        <dbReference type="ChEBI" id="CHEBI:57856"/>
        <dbReference type="ChEBI" id="CHEBI:59789"/>
        <dbReference type="ChEBI" id="CHEBI:74506"/>
        <dbReference type="ChEBI" id="CHEBI:82748"/>
        <dbReference type="EC" id="2.1.1.199"/>
    </reaction>
</comment>
<feature type="compositionally biased region" description="Basic residues" evidence="7">
    <location>
        <begin position="279"/>
        <end position="296"/>
    </location>
</feature>
<keyword evidence="5 6" id="KW-0949">S-adenosyl-L-methionine</keyword>
<dbReference type="AlphaFoldDB" id="A0A956NF45"/>
<reference evidence="8" key="1">
    <citation type="submission" date="2020-04" db="EMBL/GenBank/DDBJ databases">
        <authorList>
            <person name="Zhang T."/>
        </authorList>
    </citation>
    <scope>NUCLEOTIDE SEQUENCE</scope>
    <source>
        <strain evidence="8">HKST-UBA02</strain>
    </source>
</reference>
<dbReference type="GO" id="GO:0071424">
    <property type="term" value="F:rRNA (cytosine-N4-)-methyltransferase activity"/>
    <property type="evidence" value="ECO:0007669"/>
    <property type="project" value="UniProtKB-UniRule"/>
</dbReference>
<dbReference type="PANTHER" id="PTHR11265">
    <property type="entry name" value="S-ADENOSYL-METHYLTRANSFERASE MRAW"/>
    <property type="match status" value="1"/>
</dbReference>
<evidence type="ECO:0000256" key="3">
    <source>
        <dbReference type="ARBA" id="ARBA00022603"/>
    </source>
</evidence>
<evidence type="ECO:0000313" key="8">
    <source>
        <dbReference type="EMBL" id="MCA9756693.1"/>
    </source>
</evidence>
<keyword evidence="6" id="KW-0963">Cytoplasm</keyword>
<gene>
    <name evidence="6 8" type="primary">rsmH</name>
    <name evidence="8" type="ORF">KDA27_12890</name>
</gene>
<organism evidence="8 9">
    <name type="scientific">Eiseniibacteriota bacterium</name>
    <dbReference type="NCBI Taxonomy" id="2212470"/>
    <lineage>
        <taxon>Bacteria</taxon>
        <taxon>Candidatus Eiseniibacteriota</taxon>
    </lineage>
</organism>
<evidence type="ECO:0000256" key="1">
    <source>
        <dbReference type="ARBA" id="ARBA00010396"/>
    </source>
</evidence>
<reference evidence="8" key="2">
    <citation type="journal article" date="2021" name="Microbiome">
        <title>Successional dynamics and alternative stable states in a saline activated sludge microbial community over 9 years.</title>
        <authorList>
            <person name="Wang Y."/>
            <person name="Ye J."/>
            <person name="Ju F."/>
            <person name="Liu L."/>
            <person name="Boyd J.A."/>
            <person name="Deng Y."/>
            <person name="Parks D.H."/>
            <person name="Jiang X."/>
            <person name="Yin X."/>
            <person name="Woodcroft B.J."/>
            <person name="Tyson G.W."/>
            <person name="Hugenholtz P."/>
            <person name="Polz M.F."/>
            <person name="Zhang T."/>
        </authorList>
    </citation>
    <scope>NUCLEOTIDE SEQUENCE</scope>
    <source>
        <strain evidence="8">HKST-UBA02</strain>
    </source>
</reference>
<dbReference type="HAMAP" id="MF_01007">
    <property type="entry name" value="16SrRNA_methyltr_H"/>
    <property type="match status" value="1"/>
</dbReference>
<comment type="caution">
    <text evidence="6">Lacks conserved residue(s) required for the propagation of feature annotation.</text>
</comment>
<evidence type="ECO:0000313" key="9">
    <source>
        <dbReference type="Proteomes" id="UP000739538"/>
    </source>
</evidence>
<feature type="binding site" evidence="6">
    <location>
        <begin position="33"/>
        <end position="35"/>
    </location>
    <ligand>
        <name>S-adenosyl-L-methionine</name>
        <dbReference type="ChEBI" id="CHEBI:59789"/>
    </ligand>
</feature>
<evidence type="ECO:0000256" key="4">
    <source>
        <dbReference type="ARBA" id="ARBA00022679"/>
    </source>
</evidence>
<dbReference type="PANTHER" id="PTHR11265:SF0">
    <property type="entry name" value="12S RRNA N4-METHYLCYTIDINE METHYLTRANSFERASE"/>
    <property type="match status" value="1"/>
</dbReference>
<dbReference type="Proteomes" id="UP000739538">
    <property type="component" value="Unassembled WGS sequence"/>
</dbReference>
<keyword evidence="4 6" id="KW-0808">Transferase</keyword>
<dbReference type="Gene3D" id="1.10.150.170">
    <property type="entry name" value="Putative methyltransferase TM0872, insert domain"/>
    <property type="match status" value="1"/>
</dbReference>
<feature type="binding site" evidence="6">
    <location>
        <position position="53"/>
    </location>
    <ligand>
        <name>S-adenosyl-L-methionine</name>
        <dbReference type="ChEBI" id="CHEBI:59789"/>
    </ligand>
</feature>
<dbReference type="GO" id="GO:0070475">
    <property type="term" value="P:rRNA base methylation"/>
    <property type="evidence" value="ECO:0007669"/>
    <property type="project" value="UniProtKB-UniRule"/>
</dbReference>
<evidence type="ECO:0000256" key="7">
    <source>
        <dbReference type="SAM" id="MobiDB-lite"/>
    </source>
</evidence>
<dbReference type="SUPFAM" id="SSF53335">
    <property type="entry name" value="S-adenosyl-L-methionine-dependent methyltransferases"/>
    <property type="match status" value="1"/>
</dbReference>